<dbReference type="Gene3D" id="3.20.20.70">
    <property type="entry name" value="Aldolase class I"/>
    <property type="match status" value="1"/>
</dbReference>
<evidence type="ECO:0000256" key="1">
    <source>
        <dbReference type="SAM" id="SignalP"/>
    </source>
</evidence>
<dbReference type="InterPro" id="IPR013785">
    <property type="entry name" value="Aldolase_TIM"/>
</dbReference>
<dbReference type="EMBL" id="FUZZ01000006">
    <property type="protein sequence ID" value="SKD10016.1"/>
    <property type="molecule type" value="Genomic_DNA"/>
</dbReference>
<proteinExistence type="predicted"/>
<gene>
    <name evidence="2" type="ORF">SAMN05660461_5916</name>
</gene>
<dbReference type="STRING" id="393003.SAMN05660461_5916"/>
<dbReference type="Proteomes" id="UP000190166">
    <property type="component" value="Unassembled WGS sequence"/>
</dbReference>
<dbReference type="Pfam" id="PF02065">
    <property type="entry name" value="Melibiase"/>
    <property type="match status" value="1"/>
</dbReference>
<accession>A0A1T5PBG1</accession>
<dbReference type="AlphaFoldDB" id="A0A1T5PBG1"/>
<dbReference type="InterPro" id="IPR017853">
    <property type="entry name" value="GH"/>
</dbReference>
<evidence type="ECO:0000313" key="2">
    <source>
        <dbReference type="EMBL" id="SKD10016.1"/>
    </source>
</evidence>
<reference evidence="2 3" key="1">
    <citation type="submission" date="2017-02" db="EMBL/GenBank/DDBJ databases">
        <authorList>
            <person name="Peterson S.W."/>
        </authorList>
    </citation>
    <scope>NUCLEOTIDE SEQUENCE [LARGE SCALE GENOMIC DNA]</scope>
    <source>
        <strain evidence="2 3">DSM 18108</strain>
    </source>
</reference>
<keyword evidence="3" id="KW-1185">Reference proteome</keyword>
<sequence>MMRSITRRLILLPVLLFSKPIVNNSFAQDKTRFEDCSVLLVSDTLTIGNSKIERRFLWNNGNLISLDITNRQTGRRTVFGNRDTDFSLPGKMHARDGAGSLETKIGREEDFRERRLEAIVLTKVNDLEVKRVFRIYPETPAIACDYYFKGTMDSTVQLRLSSPGDLVNVENISEVNKEQLPVMRLDRMGLSGNHWKVRAVQFFDITDRHTTTVKFTDQLAYIFGNQLVGNLLLMNSGIGKEGLFWLKEGPSPSVQHAYPGFDFSVKTGSFQMTGAGVEGKDIDTLEWIRGYGFVFGVSDGSEIGQLTSLREYQRHIRKYVPARDDMVMMNTWGERGEGENLNEAFALNEIRTAARLGVNVFQLDAGWYQAGTKNMDSFWLPHKQKFPNGLAPLIEAGKKNHVEISLWYEPDPEDDYAHWKRDAGILTRIYNKYGIKIYKIDGVQITSKKGEINFRKLLDSVVTATGNKAFFNIDITAGRRNGYHYFNEYGNFFLENRYTDWGNYYPYQTLRNAWNLSRYFPLQKLLIEFLNTERNKDKYSADDVFAPGHIPFEYTFAITMMAQPLAWLEAHRLSAGQLAAIAPVVAKYRKYQHDIHAGNIFPIGEEPDGRSWTGFQSIQKGRGYIIVYREDNSRNAAFLKTFFSMGSRISFKPLTGKGKAFVAVAGDDGRIKFSLPAPDSYALYEYKIQ</sequence>
<organism evidence="2 3">
    <name type="scientific">Chitinophaga ginsengisegetis</name>
    <dbReference type="NCBI Taxonomy" id="393003"/>
    <lineage>
        <taxon>Bacteria</taxon>
        <taxon>Pseudomonadati</taxon>
        <taxon>Bacteroidota</taxon>
        <taxon>Chitinophagia</taxon>
        <taxon>Chitinophagales</taxon>
        <taxon>Chitinophagaceae</taxon>
        <taxon>Chitinophaga</taxon>
    </lineage>
</organism>
<feature type="signal peptide" evidence="1">
    <location>
        <begin position="1"/>
        <end position="27"/>
    </location>
</feature>
<protein>
    <submittedName>
        <fullName evidence="2">Melibiase</fullName>
    </submittedName>
</protein>
<keyword evidence="1" id="KW-0732">Signal</keyword>
<name>A0A1T5PBG1_9BACT</name>
<feature type="chain" id="PRO_5012707743" evidence="1">
    <location>
        <begin position="28"/>
        <end position="689"/>
    </location>
</feature>
<evidence type="ECO:0000313" key="3">
    <source>
        <dbReference type="Proteomes" id="UP000190166"/>
    </source>
</evidence>
<dbReference type="SUPFAM" id="SSF51445">
    <property type="entry name" value="(Trans)glycosidases"/>
    <property type="match status" value="1"/>
</dbReference>